<proteinExistence type="predicted"/>
<reference evidence="1 2" key="1">
    <citation type="submission" date="2018-11" db="EMBL/GenBank/DDBJ databases">
        <authorList>
            <consortium name="Pathogen Informatics"/>
        </authorList>
    </citation>
    <scope>NUCLEOTIDE SEQUENCE [LARGE SCALE GENOMIC DNA]</scope>
    <source>
        <strain evidence="1 2">Zambia</strain>
    </source>
</reference>
<keyword evidence="2" id="KW-1185">Reference proteome</keyword>
<dbReference type="EMBL" id="UZAI01022206">
    <property type="protein sequence ID" value="VDP57465.1"/>
    <property type="molecule type" value="Genomic_DNA"/>
</dbReference>
<gene>
    <name evidence="1" type="ORF">SMRZ_LOCUS25971</name>
</gene>
<organism evidence="1 2">
    <name type="scientific">Schistosoma margrebowiei</name>
    <dbReference type="NCBI Taxonomy" id="48269"/>
    <lineage>
        <taxon>Eukaryota</taxon>
        <taxon>Metazoa</taxon>
        <taxon>Spiralia</taxon>
        <taxon>Lophotrochozoa</taxon>
        <taxon>Platyhelminthes</taxon>
        <taxon>Trematoda</taxon>
        <taxon>Digenea</taxon>
        <taxon>Strigeidida</taxon>
        <taxon>Schistosomatoidea</taxon>
        <taxon>Schistosomatidae</taxon>
        <taxon>Schistosoma</taxon>
    </lineage>
</organism>
<dbReference type="AlphaFoldDB" id="A0A183NCE6"/>
<sequence>MKRMNIDWKELQWIAWDRVRWRILVSGLCFCTMT</sequence>
<accession>A0A183NCE6</accession>
<protein>
    <submittedName>
        <fullName evidence="1">Uncharacterized protein</fullName>
    </submittedName>
</protein>
<name>A0A183NCE6_9TREM</name>
<evidence type="ECO:0000313" key="2">
    <source>
        <dbReference type="Proteomes" id="UP000277204"/>
    </source>
</evidence>
<dbReference type="Proteomes" id="UP000277204">
    <property type="component" value="Unassembled WGS sequence"/>
</dbReference>
<evidence type="ECO:0000313" key="1">
    <source>
        <dbReference type="EMBL" id="VDP57465.1"/>
    </source>
</evidence>